<feature type="domain" description="Protein kinase" evidence="11">
    <location>
        <begin position="303"/>
        <end position="357"/>
    </location>
</feature>
<proteinExistence type="predicted"/>
<evidence type="ECO:0000256" key="10">
    <source>
        <dbReference type="SAM" id="SignalP"/>
    </source>
</evidence>
<evidence type="ECO:0000256" key="3">
    <source>
        <dbReference type="ARBA" id="ARBA00022692"/>
    </source>
</evidence>
<evidence type="ECO:0000256" key="4">
    <source>
        <dbReference type="ARBA" id="ARBA00022729"/>
    </source>
</evidence>
<name>A0ABC8S8Q0_9AQUA</name>
<comment type="caution">
    <text evidence="12">The sequence shown here is derived from an EMBL/GenBank/DDBJ whole genome shotgun (WGS) entry which is preliminary data.</text>
</comment>
<feature type="chain" id="PRO_5044742862" description="Protein kinase domain-containing protein" evidence="10">
    <location>
        <begin position="24"/>
        <end position="357"/>
    </location>
</feature>
<evidence type="ECO:0000256" key="8">
    <source>
        <dbReference type="PROSITE-ProRule" id="PRU10141"/>
    </source>
</evidence>
<keyword evidence="3 9" id="KW-0812">Transmembrane</keyword>
<dbReference type="AlphaFoldDB" id="A0ABC8S8Q0"/>
<dbReference type="InterPro" id="IPR044812">
    <property type="entry name" value="CERK1/LYK3-like"/>
</dbReference>
<feature type="signal peptide" evidence="10">
    <location>
        <begin position="1"/>
        <end position="23"/>
    </location>
</feature>
<dbReference type="Pfam" id="PF23577">
    <property type="entry name" value="LysM_RLK"/>
    <property type="match status" value="1"/>
</dbReference>
<evidence type="ECO:0000256" key="6">
    <source>
        <dbReference type="ARBA" id="ARBA00023136"/>
    </source>
</evidence>
<evidence type="ECO:0000256" key="1">
    <source>
        <dbReference type="ARBA" id="ARBA00004162"/>
    </source>
</evidence>
<dbReference type="PANTHER" id="PTHR46204">
    <property type="entry name" value="CHITIN ELICITOR RECEPTOR KINASE 1-RELATED"/>
    <property type="match status" value="1"/>
</dbReference>
<keyword evidence="5 9" id="KW-1133">Transmembrane helix</keyword>
<evidence type="ECO:0000259" key="11">
    <source>
        <dbReference type="PROSITE" id="PS50011"/>
    </source>
</evidence>
<keyword evidence="13" id="KW-1185">Reference proteome</keyword>
<feature type="binding site" evidence="8">
    <location>
        <position position="331"/>
    </location>
    <ligand>
        <name>ATP</name>
        <dbReference type="ChEBI" id="CHEBI:30616"/>
    </ligand>
</feature>
<dbReference type="EMBL" id="CAUOFW020002423">
    <property type="protein sequence ID" value="CAK9153601.1"/>
    <property type="molecule type" value="Genomic_DNA"/>
</dbReference>
<organism evidence="12 13">
    <name type="scientific">Ilex paraguariensis</name>
    <name type="common">yerba mate</name>
    <dbReference type="NCBI Taxonomy" id="185542"/>
    <lineage>
        <taxon>Eukaryota</taxon>
        <taxon>Viridiplantae</taxon>
        <taxon>Streptophyta</taxon>
        <taxon>Embryophyta</taxon>
        <taxon>Tracheophyta</taxon>
        <taxon>Spermatophyta</taxon>
        <taxon>Magnoliopsida</taxon>
        <taxon>eudicotyledons</taxon>
        <taxon>Gunneridae</taxon>
        <taxon>Pentapetalae</taxon>
        <taxon>asterids</taxon>
        <taxon>campanulids</taxon>
        <taxon>Aquifoliales</taxon>
        <taxon>Aquifoliaceae</taxon>
        <taxon>Ilex</taxon>
    </lineage>
</organism>
<dbReference type="CDD" id="cd00118">
    <property type="entry name" value="LysM"/>
    <property type="match status" value="1"/>
</dbReference>
<dbReference type="InterPro" id="IPR017441">
    <property type="entry name" value="Protein_kinase_ATP_BS"/>
</dbReference>
<sequence length="357" mass="38853">MSSQFKLGLGFWVLSSICFTVQSKCSRGCDLAFGSYYVWPQSNLTFIAEVSNESINDILSYNREIPNQDSVQSYTRIYIPFSCDCINGEFLGHVFRYNVRSGDTYIRVAEKYYANLTMADWVARFNSYDPSRIPDTNATLNVTVNCSCGDSRVSKEYGLFVTYPLRPNETLESIVAQTNLTADVIMSYNPNSNFRAGSGLIYIPGKGLSTGAIAGVSVACIVVVLSLGGCLYFGIYKNKKVQNTVMVSTAPVGQSRHAAHASGGPEAAGSTGFAGASPRLTGITVDKSVEFSYEELAKATKDFSIANKIGQGGFGAVYYAELRGEKAAIKKMDMQASREFLAELKEVFDCPLVCVVC</sequence>
<dbReference type="InterPro" id="IPR011009">
    <property type="entry name" value="Kinase-like_dom_sf"/>
</dbReference>
<protein>
    <recommendedName>
        <fullName evidence="11">Protein kinase domain-containing protein</fullName>
    </recommendedName>
</protein>
<feature type="transmembrane region" description="Helical" evidence="9">
    <location>
        <begin position="212"/>
        <end position="236"/>
    </location>
</feature>
<keyword evidence="4 10" id="KW-0732">Signal</keyword>
<dbReference type="GO" id="GO:0005886">
    <property type="term" value="C:plasma membrane"/>
    <property type="evidence" value="ECO:0007669"/>
    <property type="project" value="UniProtKB-SubCell"/>
</dbReference>
<evidence type="ECO:0000313" key="13">
    <source>
        <dbReference type="Proteomes" id="UP001642360"/>
    </source>
</evidence>
<dbReference type="SUPFAM" id="SSF56112">
    <property type="entry name" value="Protein kinase-like (PK-like)"/>
    <property type="match status" value="1"/>
</dbReference>
<dbReference type="InterPro" id="IPR057097">
    <property type="entry name" value="LysM_RLK3/10"/>
</dbReference>
<dbReference type="Gene3D" id="3.30.200.20">
    <property type="entry name" value="Phosphorylase Kinase, domain 1"/>
    <property type="match status" value="1"/>
</dbReference>
<keyword evidence="7" id="KW-1015">Disulfide bond</keyword>
<comment type="subcellular location">
    <subcellularLocation>
        <location evidence="1">Cell membrane</location>
        <topology evidence="1">Single-pass membrane protein</topology>
    </subcellularLocation>
</comment>
<dbReference type="Proteomes" id="UP001642360">
    <property type="component" value="Unassembled WGS sequence"/>
</dbReference>
<evidence type="ECO:0000256" key="7">
    <source>
        <dbReference type="ARBA" id="ARBA00023157"/>
    </source>
</evidence>
<keyword evidence="8" id="KW-0547">Nucleotide-binding</keyword>
<dbReference type="InterPro" id="IPR000719">
    <property type="entry name" value="Prot_kinase_dom"/>
</dbReference>
<accession>A0ABC8S8Q0</accession>
<evidence type="ECO:0000256" key="5">
    <source>
        <dbReference type="ARBA" id="ARBA00022989"/>
    </source>
</evidence>
<dbReference type="GO" id="GO:0005524">
    <property type="term" value="F:ATP binding"/>
    <property type="evidence" value="ECO:0007669"/>
    <property type="project" value="UniProtKB-UniRule"/>
</dbReference>
<keyword evidence="8" id="KW-0067">ATP-binding</keyword>
<evidence type="ECO:0000256" key="9">
    <source>
        <dbReference type="SAM" id="Phobius"/>
    </source>
</evidence>
<gene>
    <name evidence="12" type="ORF">ILEXP_LOCUS21882</name>
</gene>
<dbReference type="InterPro" id="IPR018392">
    <property type="entry name" value="LysM"/>
</dbReference>
<keyword evidence="2" id="KW-1003">Cell membrane</keyword>
<evidence type="ECO:0000256" key="2">
    <source>
        <dbReference type="ARBA" id="ARBA00022475"/>
    </source>
</evidence>
<evidence type="ECO:0000313" key="12">
    <source>
        <dbReference type="EMBL" id="CAK9153601.1"/>
    </source>
</evidence>
<keyword evidence="6 9" id="KW-0472">Membrane</keyword>
<dbReference type="PANTHER" id="PTHR46204:SF2">
    <property type="entry name" value="CHITIN ELICITOR RECEPTOR KINASE 1"/>
    <property type="match status" value="1"/>
</dbReference>
<reference evidence="12 13" key="1">
    <citation type="submission" date="2024-02" db="EMBL/GenBank/DDBJ databases">
        <authorList>
            <person name="Vignale AGUSTIN F."/>
            <person name="Sosa J E."/>
            <person name="Modenutti C."/>
        </authorList>
    </citation>
    <scope>NUCLEOTIDE SEQUENCE [LARGE SCALE GENOMIC DNA]</scope>
</reference>
<dbReference type="PROSITE" id="PS00107">
    <property type="entry name" value="PROTEIN_KINASE_ATP"/>
    <property type="match status" value="1"/>
</dbReference>
<dbReference type="PROSITE" id="PS50011">
    <property type="entry name" value="PROTEIN_KINASE_DOM"/>
    <property type="match status" value="1"/>
</dbReference>